<dbReference type="OrthoDB" id="1809801at2"/>
<evidence type="ECO:0000313" key="1">
    <source>
        <dbReference type="EMBL" id="CFW96523.1"/>
    </source>
</evidence>
<protein>
    <submittedName>
        <fullName evidence="1">Endospore coat-associated protein YheC/D</fullName>
    </submittedName>
</protein>
<dbReference type="EMBL" id="CGIH01000002">
    <property type="protein sequence ID" value="CFW96523.1"/>
    <property type="molecule type" value="Genomic_DNA"/>
</dbReference>
<name>A0A0E4G8N9_9FIRM</name>
<sequence length="451" mass="51581">MADALMIKIIPHSKQSPKYLLMATDLADQLGFRQDQNILLHVGLKGISMKVLVKTHPFPNRKLSLHPQLIKNLGLEKERDYSLKISDGSIYIGPLIGIMTNKQDDLGHPFGKQNFFISQLIEQAREMGAICFGFYYQDVNLKRARVNGYTYVNNTWKKVSYGLPDVIYPRESKNPVKQIEIRKGLSRAGCKFINPPWLGKWQTYKLMLKNDTLHKYLPETQLVKSFNQVETMLKKYHVVYMKPVTGSQGHRIIRIVKSNRSSPYHYQYQLNNQLVRGTAHRLTELERSLKRIAKGQSFIVQQRINLLKHQGRIADMRIMIQKNGQGQWSISGKAFRIGKVGSITSNISGGGSGCQIYKLLNKHFSSHDTEKIVKEVDYLAFEVASTLDKHHGPIGELGIDIGIDQEGRTWFIEANLKPARRVFSLIGDNQTRLVTIKKPIQYARYLAGFEK</sequence>
<organism evidence="1 2">
    <name type="scientific">Syntrophomonas zehnderi OL-4</name>
    <dbReference type="NCBI Taxonomy" id="690567"/>
    <lineage>
        <taxon>Bacteria</taxon>
        <taxon>Bacillati</taxon>
        <taxon>Bacillota</taxon>
        <taxon>Clostridia</taxon>
        <taxon>Eubacteriales</taxon>
        <taxon>Syntrophomonadaceae</taxon>
        <taxon>Syntrophomonas</taxon>
    </lineage>
</organism>
<dbReference type="RefSeq" id="WP_046494546.1">
    <property type="nucleotide sequence ID" value="NZ_CGIH01000002.1"/>
</dbReference>
<dbReference type="STRING" id="690567.39"/>
<dbReference type="Proteomes" id="UP000045545">
    <property type="component" value="Unassembled WGS sequence"/>
</dbReference>
<evidence type="ECO:0000313" key="2">
    <source>
        <dbReference type="Proteomes" id="UP000045545"/>
    </source>
</evidence>
<reference evidence="1 2" key="1">
    <citation type="submission" date="2015-03" db="EMBL/GenBank/DDBJ databases">
        <authorList>
            <person name="Murphy D."/>
        </authorList>
    </citation>
    <scope>NUCLEOTIDE SEQUENCE [LARGE SCALE GENOMIC DNA]</scope>
    <source>
        <strain evidence="1 2">OL-4</strain>
    </source>
</reference>
<dbReference type="InterPro" id="IPR026838">
    <property type="entry name" value="YheC/D"/>
</dbReference>
<dbReference type="AlphaFoldDB" id="A0A0E4G8N9"/>
<dbReference type="SUPFAM" id="SSF56059">
    <property type="entry name" value="Glutathione synthetase ATP-binding domain-like"/>
    <property type="match status" value="1"/>
</dbReference>
<proteinExistence type="predicted"/>
<accession>A0A0E4G8N9</accession>
<gene>
    <name evidence="1" type="ORF">39</name>
</gene>
<keyword evidence="2" id="KW-1185">Reference proteome</keyword>
<dbReference type="Pfam" id="PF14398">
    <property type="entry name" value="ATPgrasp_YheCD"/>
    <property type="match status" value="1"/>
</dbReference>